<protein>
    <recommendedName>
        <fullName evidence="4">Lipoprotein</fullName>
    </recommendedName>
</protein>
<evidence type="ECO:0000256" key="1">
    <source>
        <dbReference type="SAM" id="SignalP"/>
    </source>
</evidence>
<dbReference type="AlphaFoldDB" id="A0A1V9G502"/>
<dbReference type="STRING" id="550983.A4R26_14585"/>
<feature type="signal peptide" evidence="1">
    <location>
        <begin position="1"/>
        <end position="23"/>
    </location>
</feature>
<evidence type="ECO:0000313" key="2">
    <source>
        <dbReference type="EMBL" id="OQP65650.1"/>
    </source>
</evidence>
<sequence>MKCRISAAIAMLFLIALSVVSCKKDNSTQTPVSDTEAQTISQEDAAAETEYDDITELGLAAGADMESGAIDNGRIATDDNTARIRIDLFVNLALKLGPCVTITAEPNDTTFPKKVTVDYGDGCICRDGKLRKGKVILHFSAPPRKPGAVLTITLQNFYVNRAHIEGVKTITNLSANGAVKYSVKIEGGKVSWPNGRGFTYEGTKTVTQIEGASTIACADDVYSIEVRTQIKYANGITVTKNTESPLIKPVACHWITKGVLKITINDRVLYLDFGAGGDCDKRALLTWANGSVEINL</sequence>
<keyword evidence="3" id="KW-1185">Reference proteome</keyword>
<evidence type="ECO:0008006" key="4">
    <source>
        <dbReference type="Google" id="ProtNLM"/>
    </source>
</evidence>
<organism evidence="2 3">
    <name type="scientific">Niastella populi</name>
    <dbReference type="NCBI Taxonomy" id="550983"/>
    <lineage>
        <taxon>Bacteria</taxon>
        <taxon>Pseudomonadati</taxon>
        <taxon>Bacteroidota</taxon>
        <taxon>Chitinophagia</taxon>
        <taxon>Chitinophagales</taxon>
        <taxon>Chitinophagaceae</taxon>
        <taxon>Niastella</taxon>
    </lineage>
</organism>
<feature type="chain" id="PRO_5010744360" description="Lipoprotein" evidence="1">
    <location>
        <begin position="24"/>
        <end position="296"/>
    </location>
</feature>
<proteinExistence type="predicted"/>
<keyword evidence="1" id="KW-0732">Signal</keyword>
<dbReference type="OrthoDB" id="1114031at2"/>
<gene>
    <name evidence="2" type="ORF">A4R26_14585</name>
</gene>
<comment type="caution">
    <text evidence="2">The sequence shown here is derived from an EMBL/GenBank/DDBJ whole genome shotgun (WGS) entry which is preliminary data.</text>
</comment>
<name>A0A1V9G502_9BACT</name>
<reference evidence="3" key="1">
    <citation type="submission" date="2016-04" db="EMBL/GenBank/DDBJ databases">
        <authorList>
            <person name="Chen L."/>
            <person name="Zhuang W."/>
            <person name="Wang G."/>
        </authorList>
    </citation>
    <scope>NUCLEOTIDE SEQUENCE [LARGE SCALE GENOMIC DNA]</scope>
    <source>
        <strain evidence="3">208</strain>
    </source>
</reference>
<dbReference type="RefSeq" id="WP_081163253.1">
    <property type="nucleotide sequence ID" value="NZ_LWBP01000067.1"/>
</dbReference>
<dbReference type="PROSITE" id="PS51257">
    <property type="entry name" value="PROKAR_LIPOPROTEIN"/>
    <property type="match status" value="1"/>
</dbReference>
<accession>A0A1V9G502</accession>
<dbReference type="Proteomes" id="UP000192276">
    <property type="component" value="Unassembled WGS sequence"/>
</dbReference>
<dbReference type="EMBL" id="LWBP01000067">
    <property type="protein sequence ID" value="OQP65650.1"/>
    <property type="molecule type" value="Genomic_DNA"/>
</dbReference>
<evidence type="ECO:0000313" key="3">
    <source>
        <dbReference type="Proteomes" id="UP000192276"/>
    </source>
</evidence>